<feature type="compositionally biased region" description="Polar residues" evidence="10">
    <location>
        <begin position="22"/>
        <end position="39"/>
    </location>
</feature>
<dbReference type="GO" id="GO:0005737">
    <property type="term" value="C:cytoplasm"/>
    <property type="evidence" value="ECO:0007669"/>
    <property type="project" value="UniProtKB-SubCell"/>
</dbReference>
<dbReference type="Pfam" id="PF09811">
    <property type="entry name" value="Yae1_N"/>
    <property type="match status" value="1"/>
</dbReference>
<keyword evidence="9" id="KW-0539">Nucleus</keyword>
<organism evidence="12 13">
    <name type="scientific">Thielaviopsis punctulata</name>
    <dbReference type="NCBI Taxonomy" id="72032"/>
    <lineage>
        <taxon>Eukaryota</taxon>
        <taxon>Fungi</taxon>
        <taxon>Dikarya</taxon>
        <taxon>Ascomycota</taxon>
        <taxon>Pezizomycotina</taxon>
        <taxon>Sordariomycetes</taxon>
        <taxon>Hypocreomycetidae</taxon>
        <taxon>Microascales</taxon>
        <taxon>Ceratocystidaceae</taxon>
        <taxon>Thielaviopsis</taxon>
    </lineage>
</organism>
<dbReference type="InterPro" id="IPR019191">
    <property type="entry name" value="Essential_protein_Yae1_N"/>
</dbReference>
<reference evidence="12 13" key="1">
    <citation type="submission" date="2015-03" db="EMBL/GenBank/DDBJ databases">
        <authorList>
            <person name="Radwan O."/>
            <person name="Al-Naeli F.A."/>
            <person name="Rendon G.A."/>
            <person name="Fields C."/>
        </authorList>
    </citation>
    <scope>NUCLEOTIDE SEQUENCE [LARGE SCALE GENOMIC DNA]</scope>
    <source>
        <strain evidence="12">CR-DP1</strain>
    </source>
</reference>
<evidence type="ECO:0000313" key="12">
    <source>
        <dbReference type="EMBL" id="KKA29803.1"/>
    </source>
</evidence>
<evidence type="ECO:0000256" key="3">
    <source>
        <dbReference type="ARBA" id="ARBA00004496"/>
    </source>
</evidence>
<protein>
    <recommendedName>
        <fullName evidence="7">Protein YAE1</fullName>
    </recommendedName>
    <alternativeName>
        <fullName evidence="6">Protein yae1</fullName>
    </alternativeName>
</protein>
<dbReference type="InterPro" id="IPR038881">
    <property type="entry name" value="Yae1-like"/>
</dbReference>
<evidence type="ECO:0000256" key="6">
    <source>
        <dbReference type="ARBA" id="ARBA00017286"/>
    </source>
</evidence>
<gene>
    <name evidence="12" type="ORF">TD95_003099</name>
</gene>
<evidence type="ECO:0000256" key="1">
    <source>
        <dbReference type="ARBA" id="ARBA00003836"/>
    </source>
</evidence>
<dbReference type="GO" id="GO:0005634">
    <property type="term" value="C:nucleus"/>
    <property type="evidence" value="ECO:0007669"/>
    <property type="project" value="UniProtKB-SubCell"/>
</dbReference>
<dbReference type="AlphaFoldDB" id="A0A0F4ZIW3"/>
<evidence type="ECO:0000256" key="4">
    <source>
        <dbReference type="ARBA" id="ARBA00007096"/>
    </source>
</evidence>
<keyword evidence="8" id="KW-0963">Cytoplasm</keyword>
<name>A0A0F4ZIW3_9PEZI</name>
<evidence type="ECO:0000256" key="7">
    <source>
        <dbReference type="ARBA" id="ARBA00018400"/>
    </source>
</evidence>
<evidence type="ECO:0000256" key="2">
    <source>
        <dbReference type="ARBA" id="ARBA00004123"/>
    </source>
</evidence>
<feature type="region of interest" description="Disordered" evidence="10">
    <location>
        <begin position="221"/>
        <end position="252"/>
    </location>
</feature>
<comment type="similarity">
    <text evidence="4">Belongs to the YAE1 family.</text>
</comment>
<dbReference type="PANTHER" id="PTHR18829:SF0">
    <property type="entry name" value="PROTEIN YAE1 HOMOLOG"/>
    <property type="match status" value="1"/>
</dbReference>
<comment type="subcellular location">
    <subcellularLocation>
        <location evidence="3">Cytoplasm</location>
    </subcellularLocation>
    <subcellularLocation>
        <location evidence="2">Nucleus</location>
    </subcellularLocation>
</comment>
<sequence length="252" mass="27619">MHIDSMRPSDFDGEINGENELTIGSQPTAPDAFQSSEYPSLSDGSDDDMDDVFAVSRPGSAAGGFTSGTTVHELSELPRLQREHATNGYRDGVTAAKATSIQAGFDEGFSLGATFGAVAGRLLGVLEGVEEALTGEEKGGVKTMLEQARKELSVERIFAAEYWNGDGTWKYGVQMADGKEEDLVFDDVVREHPLVKSWWKKVDVVMNKWMLTWTIPGREGDEGRIEEEEKTEKKLPVRNVAPATTSKNPLDW</sequence>
<dbReference type="Proteomes" id="UP000033483">
    <property type="component" value="Unassembled WGS sequence"/>
</dbReference>
<keyword evidence="13" id="KW-1185">Reference proteome</keyword>
<evidence type="ECO:0000256" key="5">
    <source>
        <dbReference type="ARBA" id="ARBA00011427"/>
    </source>
</evidence>
<evidence type="ECO:0000256" key="10">
    <source>
        <dbReference type="SAM" id="MobiDB-lite"/>
    </source>
</evidence>
<feature type="compositionally biased region" description="Basic and acidic residues" evidence="10">
    <location>
        <begin position="1"/>
        <end position="10"/>
    </location>
</feature>
<accession>A0A0F4ZIW3</accession>
<dbReference type="OrthoDB" id="20086at2759"/>
<dbReference type="PANTHER" id="PTHR18829">
    <property type="entry name" value="PROTEIN YAE1 HOMOLOG"/>
    <property type="match status" value="1"/>
</dbReference>
<feature type="domain" description="Essential protein Yae1 N-terminal" evidence="11">
    <location>
        <begin position="88"/>
        <end position="126"/>
    </location>
</feature>
<proteinExistence type="inferred from homology"/>
<feature type="region of interest" description="Disordered" evidence="10">
    <location>
        <begin position="1"/>
        <end position="50"/>
    </location>
</feature>
<evidence type="ECO:0000256" key="9">
    <source>
        <dbReference type="ARBA" id="ARBA00023242"/>
    </source>
</evidence>
<comment type="function">
    <text evidence="1">The complex LTO1:YAE1 may function as a target specific adapter that probably recruits apo-RPLI1 to the cytosolic iron-sulfur protein assembly (CIA) complex machinery. May be required for biogenesis of the large ribosomal subunit and initiation of translation.</text>
</comment>
<comment type="subunit">
    <text evidence="5">May form a complex with LTO1.</text>
</comment>
<evidence type="ECO:0000259" key="11">
    <source>
        <dbReference type="Pfam" id="PF09811"/>
    </source>
</evidence>
<comment type="caution">
    <text evidence="12">The sequence shown here is derived from an EMBL/GenBank/DDBJ whole genome shotgun (WGS) entry which is preliminary data.</text>
</comment>
<evidence type="ECO:0000313" key="13">
    <source>
        <dbReference type="Proteomes" id="UP000033483"/>
    </source>
</evidence>
<feature type="compositionally biased region" description="Polar residues" evidence="10">
    <location>
        <begin position="242"/>
        <end position="252"/>
    </location>
</feature>
<evidence type="ECO:0000256" key="8">
    <source>
        <dbReference type="ARBA" id="ARBA00022490"/>
    </source>
</evidence>
<dbReference type="EMBL" id="LAEV01000676">
    <property type="protein sequence ID" value="KKA29803.1"/>
    <property type="molecule type" value="Genomic_DNA"/>
</dbReference>